<evidence type="ECO:0000313" key="1">
    <source>
        <dbReference type="EMBL" id="AIY40749.1"/>
    </source>
</evidence>
<sequence>MLPRSASKNHPLLLLRRYAANAHFHFGLQNRNQSTYQKNSLNNFH</sequence>
<dbReference type="EMBL" id="CP009962">
    <property type="protein sequence ID" value="AIY40749.1"/>
    <property type="molecule type" value="Genomic_DNA"/>
</dbReference>
<accession>A0A0A1FAT9</accession>
<reference evidence="2" key="1">
    <citation type="journal article" date="2014" name="Soil Biol. Biochem.">
        <title>Structure and function of bacterial communities in ageing soils: Insights from the Mendocino ecological staircase.</title>
        <authorList>
            <person name="Uroz S."/>
            <person name="Tech J.J."/>
            <person name="Sawaya N.A."/>
            <person name="Frey-Klett P."/>
            <person name="Leveau J.H.J."/>
        </authorList>
    </citation>
    <scope>NUCLEOTIDE SEQUENCE [LARGE SCALE GENOMIC DNA]</scope>
    <source>
        <strain evidence="2">Cal35</strain>
    </source>
</reference>
<dbReference type="Proteomes" id="UP000030302">
    <property type="component" value="Chromosome"/>
</dbReference>
<gene>
    <name evidence="1" type="ORF">LT85_1591</name>
</gene>
<name>A0A0A1FAT9_9BURK</name>
<keyword evidence="2" id="KW-1185">Reference proteome</keyword>
<dbReference type="HOGENOM" id="CLU_3198406_0_0_4"/>
<proteinExistence type="predicted"/>
<organism evidence="1 2">
    <name type="scientific">Collimonas arenae</name>
    <dbReference type="NCBI Taxonomy" id="279058"/>
    <lineage>
        <taxon>Bacteria</taxon>
        <taxon>Pseudomonadati</taxon>
        <taxon>Pseudomonadota</taxon>
        <taxon>Betaproteobacteria</taxon>
        <taxon>Burkholderiales</taxon>
        <taxon>Oxalobacteraceae</taxon>
        <taxon>Collimonas</taxon>
    </lineage>
</organism>
<dbReference type="KEGG" id="care:LT85_1591"/>
<protein>
    <submittedName>
        <fullName evidence="1">Uncharacterized protein</fullName>
    </submittedName>
</protein>
<evidence type="ECO:0000313" key="2">
    <source>
        <dbReference type="Proteomes" id="UP000030302"/>
    </source>
</evidence>
<dbReference type="AlphaFoldDB" id="A0A0A1FAT9"/>